<organism evidence="2 3">
    <name type="scientific">Novipirellula aureliae</name>
    <dbReference type="NCBI Taxonomy" id="2527966"/>
    <lineage>
        <taxon>Bacteria</taxon>
        <taxon>Pseudomonadati</taxon>
        <taxon>Planctomycetota</taxon>
        <taxon>Planctomycetia</taxon>
        <taxon>Pirellulales</taxon>
        <taxon>Pirellulaceae</taxon>
        <taxon>Novipirellula</taxon>
    </lineage>
</organism>
<name>A0A5C6E7W2_9BACT</name>
<keyword evidence="3" id="KW-1185">Reference proteome</keyword>
<feature type="chain" id="PRO_5023114399" evidence="1">
    <location>
        <begin position="21"/>
        <end position="86"/>
    </location>
</feature>
<protein>
    <submittedName>
        <fullName evidence="2">Uncharacterized protein</fullName>
    </submittedName>
</protein>
<dbReference type="RefSeq" id="WP_146597840.1">
    <property type="nucleotide sequence ID" value="NZ_SJPY01000001.1"/>
</dbReference>
<gene>
    <name evidence="2" type="ORF">Q31b_02230</name>
</gene>
<reference evidence="2 3" key="1">
    <citation type="submission" date="2019-02" db="EMBL/GenBank/DDBJ databases">
        <title>Deep-cultivation of Planctomycetes and their phenomic and genomic characterization uncovers novel biology.</title>
        <authorList>
            <person name="Wiegand S."/>
            <person name="Jogler M."/>
            <person name="Boedeker C."/>
            <person name="Pinto D."/>
            <person name="Vollmers J."/>
            <person name="Rivas-Marin E."/>
            <person name="Kohn T."/>
            <person name="Peeters S.H."/>
            <person name="Heuer A."/>
            <person name="Rast P."/>
            <person name="Oberbeckmann S."/>
            <person name="Bunk B."/>
            <person name="Jeske O."/>
            <person name="Meyerdierks A."/>
            <person name="Storesund J.E."/>
            <person name="Kallscheuer N."/>
            <person name="Luecker S."/>
            <person name="Lage O.M."/>
            <person name="Pohl T."/>
            <person name="Merkel B.J."/>
            <person name="Hornburger P."/>
            <person name="Mueller R.-W."/>
            <person name="Bruemmer F."/>
            <person name="Labrenz M."/>
            <person name="Spormann A.M."/>
            <person name="Op Den Camp H."/>
            <person name="Overmann J."/>
            <person name="Amann R."/>
            <person name="Jetten M.S.M."/>
            <person name="Mascher T."/>
            <person name="Medema M.H."/>
            <person name="Devos D.P."/>
            <person name="Kaster A.-K."/>
            <person name="Ovreas L."/>
            <person name="Rohde M."/>
            <person name="Galperin M.Y."/>
            <person name="Jogler C."/>
        </authorList>
    </citation>
    <scope>NUCLEOTIDE SEQUENCE [LARGE SCALE GENOMIC DNA]</scope>
    <source>
        <strain evidence="2 3">Q31b</strain>
    </source>
</reference>
<dbReference type="AlphaFoldDB" id="A0A5C6E7W2"/>
<sequence length="86" mass="9386" precursor="true">MKRFAISLFIVLVLGSSSFAAGPFGGFRSSRSARSAYQTQAAANARSTFHANAGYQPSQRPFMSEEEMTRIFGKSILVRDDKASSE</sequence>
<evidence type="ECO:0000313" key="3">
    <source>
        <dbReference type="Proteomes" id="UP000315471"/>
    </source>
</evidence>
<dbReference type="EMBL" id="SJPY01000001">
    <property type="protein sequence ID" value="TWU45052.1"/>
    <property type="molecule type" value="Genomic_DNA"/>
</dbReference>
<proteinExistence type="predicted"/>
<dbReference type="Proteomes" id="UP000315471">
    <property type="component" value="Unassembled WGS sequence"/>
</dbReference>
<evidence type="ECO:0000313" key="2">
    <source>
        <dbReference type="EMBL" id="TWU45052.1"/>
    </source>
</evidence>
<comment type="caution">
    <text evidence="2">The sequence shown here is derived from an EMBL/GenBank/DDBJ whole genome shotgun (WGS) entry which is preliminary data.</text>
</comment>
<accession>A0A5C6E7W2</accession>
<evidence type="ECO:0000256" key="1">
    <source>
        <dbReference type="SAM" id="SignalP"/>
    </source>
</evidence>
<keyword evidence="1" id="KW-0732">Signal</keyword>
<feature type="signal peptide" evidence="1">
    <location>
        <begin position="1"/>
        <end position="20"/>
    </location>
</feature>